<keyword evidence="6 9" id="KW-1133">Transmembrane helix</keyword>
<feature type="compositionally biased region" description="Low complexity" evidence="8">
    <location>
        <begin position="278"/>
        <end position="310"/>
    </location>
</feature>
<reference evidence="11 12" key="1">
    <citation type="submission" date="2007-06" db="EMBL/GenBank/DDBJ databases">
        <authorList>
            <person name="Shimkets L."/>
            <person name="Ferriera S."/>
            <person name="Johnson J."/>
            <person name="Kravitz S."/>
            <person name="Beeson K."/>
            <person name="Sutton G."/>
            <person name="Rogers Y.-H."/>
            <person name="Friedman R."/>
            <person name="Frazier M."/>
            <person name="Venter J.C."/>
        </authorList>
    </citation>
    <scope>NUCLEOTIDE SEQUENCE [LARGE SCALE GENOMIC DNA]</scope>
    <source>
        <strain evidence="11 12">SIR-1</strain>
    </source>
</reference>
<evidence type="ECO:0000313" key="12">
    <source>
        <dbReference type="Proteomes" id="UP000005801"/>
    </source>
</evidence>
<keyword evidence="5 9" id="KW-0812">Transmembrane</keyword>
<sequence length="350" mass="35848">MSSGASSRAGRAFALALPALVFVAFVVAPLLVLGELADPFELADYERAAVARAWSRGLLLALGVATLSAALAVPLARAASPLALLGLLLVSRSHLAMGVLALGLAPGPGAATLTLVLDSLPLAALLVGLRLRTRPRARIDAAADLGASWLERAWTFELPHLAPALLAAWSWALLQGLGDVVAFELAGGGHSYTPGLLIRDALLREQAGARALAGVLGILVVALPCAWMVAGELEGFEAHARRGELAPRTTAPCARAGAGTRPSGGRCSWPCSPPPRPCCSGSTPPGSRPATSSSAASARAAWASPRGSAPSPAPSPLASPWCHEKRTRASSRPPCSRPSPCRQRSPACSR</sequence>
<feature type="region of interest" description="Disordered" evidence="8">
    <location>
        <begin position="247"/>
        <end position="350"/>
    </location>
</feature>
<feature type="domain" description="ABC transmembrane type-1" evidence="10">
    <location>
        <begin position="54"/>
        <end position="229"/>
    </location>
</feature>
<feature type="transmembrane region" description="Helical" evidence="9">
    <location>
        <begin position="12"/>
        <end position="33"/>
    </location>
</feature>
<dbReference type="SUPFAM" id="SSF161098">
    <property type="entry name" value="MetI-like"/>
    <property type="match status" value="1"/>
</dbReference>
<comment type="caution">
    <text evidence="11">The sequence shown here is derived from an EMBL/GenBank/DDBJ whole genome shotgun (WGS) entry which is preliminary data.</text>
</comment>
<name>A6GCQ5_9BACT</name>
<gene>
    <name evidence="11" type="ORF">PPSIR1_18482</name>
</gene>
<dbReference type="PROSITE" id="PS50928">
    <property type="entry name" value="ABC_TM1"/>
    <property type="match status" value="1"/>
</dbReference>
<dbReference type="EMBL" id="ABCS01000067">
    <property type="protein sequence ID" value="EDM76321.1"/>
    <property type="molecule type" value="Genomic_DNA"/>
</dbReference>
<evidence type="ECO:0000256" key="1">
    <source>
        <dbReference type="ARBA" id="ARBA00004651"/>
    </source>
</evidence>
<feature type="compositionally biased region" description="Low complexity" evidence="8">
    <location>
        <begin position="330"/>
        <end position="350"/>
    </location>
</feature>
<accession>A6GCQ5</accession>
<dbReference type="Gene3D" id="1.10.3720.10">
    <property type="entry name" value="MetI-like"/>
    <property type="match status" value="1"/>
</dbReference>
<dbReference type="AlphaFoldDB" id="A6GCQ5"/>
<dbReference type="GO" id="GO:0005886">
    <property type="term" value="C:plasma membrane"/>
    <property type="evidence" value="ECO:0007669"/>
    <property type="project" value="UniProtKB-SubCell"/>
</dbReference>
<dbReference type="PANTHER" id="PTHR42929:SF1">
    <property type="entry name" value="INNER MEMBRANE ABC TRANSPORTER PERMEASE PROTEIN YDCU-RELATED"/>
    <property type="match status" value="1"/>
</dbReference>
<dbReference type="InterPro" id="IPR000515">
    <property type="entry name" value="MetI-like"/>
</dbReference>
<proteinExistence type="inferred from homology"/>
<evidence type="ECO:0000256" key="3">
    <source>
        <dbReference type="ARBA" id="ARBA00022448"/>
    </source>
</evidence>
<feature type="transmembrane region" description="Helical" evidence="9">
    <location>
        <begin position="211"/>
        <end position="230"/>
    </location>
</feature>
<dbReference type="CDD" id="cd06261">
    <property type="entry name" value="TM_PBP2"/>
    <property type="match status" value="1"/>
</dbReference>
<dbReference type="InterPro" id="IPR035906">
    <property type="entry name" value="MetI-like_sf"/>
</dbReference>
<dbReference type="STRING" id="391625.PPSIR1_18482"/>
<comment type="similarity">
    <text evidence="2">Belongs to the binding-protein-dependent transport system permease family. CysTW subfamily.</text>
</comment>
<keyword evidence="12" id="KW-1185">Reference proteome</keyword>
<protein>
    <recommendedName>
        <fullName evidence="10">ABC transmembrane type-1 domain-containing protein</fullName>
    </recommendedName>
</protein>
<keyword evidence="3" id="KW-0813">Transport</keyword>
<evidence type="ECO:0000256" key="4">
    <source>
        <dbReference type="ARBA" id="ARBA00022475"/>
    </source>
</evidence>
<evidence type="ECO:0000256" key="9">
    <source>
        <dbReference type="SAM" id="Phobius"/>
    </source>
</evidence>
<comment type="subcellular location">
    <subcellularLocation>
        <location evidence="1">Cell membrane</location>
        <topology evidence="1">Multi-pass membrane protein</topology>
    </subcellularLocation>
</comment>
<keyword evidence="4" id="KW-1003">Cell membrane</keyword>
<dbReference type="GO" id="GO:0055085">
    <property type="term" value="P:transmembrane transport"/>
    <property type="evidence" value="ECO:0007669"/>
    <property type="project" value="InterPro"/>
</dbReference>
<dbReference type="Proteomes" id="UP000005801">
    <property type="component" value="Unassembled WGS sequence"/>
</dbReference>
<feature type="transmembrane region" description="Helical" evidence="9">
    <location>
        <begin position="110"/>
        <end position="129"/>
    </location>
</feature>
<evidence type="ECO:0000256" key="5">
    <source>
        <dbReference type="ARBA" id="ARBA00022692"/>
    </source>
</evidence>
<dbReference type="RefSeq" id="WP_006974496.1">
    <property type="nucleotide sequence ID" value="NZ_ABCS01000067.1"/>
</dbReference>
<evidence type="ECO:0000256" key="6">
    <source>
        <dbReference type="ARBA" id="ARBA00022989"/>
    </source>
</evidence>
<evidence type="ECO:0000256" key="8">
    <source>
        <dbReference type="SAM" id="MobiDB-lite"/>
    </source>
</evidence>
<feature type="transmembrane region" description="Helical" evidence="9">
    <location>
        <begin position="53"/>
        <end position="75"/>
    </location>
</feature>
<evidence type="ECO:0000256" key="7">
    <source>
        <dbReference type="ARBA" id="ARBA00023136"/>
    </source>
</evidence>
<evidence type="ECO:0000256" key="2">
    <source>
        <dbReference type="ARBA" id="ARBA00007069"/>
    </source>
</evidence>
<dbReference type="PANTHER" id="PTHR42929">
    <property type="entry name" value="INNER MEMBRANE ABC TRANSPORTER PERMEASE PROTEIN YDCU-RELATED-RELATED"/>
    <property type="match status" value="1"/>
</dbReference>
<organism evidence="11 12">
    <name type="scientific">Plesiocystis pacifica SIR-1</name>
    <dbReference type="NCBI Taxonomy" id="391625"/>
    <lineage>
        <taxon>Bacteria</taxon>
        <taxon>Pseudomonadati</taxon>
        <taxon>Myxococcota</taxon>
        <taxon>Polyangia</taxon>
        <taxon>Nannocystales</taxon>
        <taxon>Nannocystaceae</taxon>
        <taxon>Plesiocystis</taxon>
    </lineage>
</organism>
<keyword evidence="7 9" id="KW-0472">Membrane</keyword>
<feature type="transmembrane region" description="Helical" evidence="9">
    <location>
        <begin position="82"/>
        <end position="104"/>
    </location>
</feature>
<evidence type="ECO:0000313" key="11">
    <source>
        <dbReference type="EMBL" id="EDM76321.1"/>
    </source>
</evidence>
<evidence type="ECO:0000259" key="10">
    <source>
        <dbReference type="PROSITE" id="PS50928"/>
    </source>
</evidence>